<proteinExistence type="predicted"/>
<accession>A0ABM0K2E0</accession>
<dbReference type="Proteomes" id="UP000694888">
    <property type="component" value="Unplaced"/>
</dbReference>
<evidence type="ECO:0000256" key="2">
    <source>
        <dbReference type="SAM" id="SignalP"/>
    </source>
</evidence>
<gene>
    <name evidence="4" type="primary">LOC101855133</name>
</gene>
<feature type="compositionally biased region" description="Low complexity" evidence="1">
    <location>
        <begin position="75"/>
        <end position="103"/>
    </location>
</feature>
<evidence type="ECO:0000313" key="3">
    <source>
        <dbReference type="Proteomes" id="UP000694888"/>
    </source>
</evidence>
<feature type="signal peptide" evidence="2">
    <location>
        <begin position="1"/>
        <end position="21"/>
    </location>
</feature>
<dbReference type="RefSeq" id="XP_005107130.1">
    <property type="nucleotide sequence ID" value="XM_005107073.3"/>
</dbReference>
<evidence type="ECO:0000256" key="1">
    <source>
        <dbReference type="SAM" id="MobiDB-lite"/>
    </source>
</evidence>
<dbReference type="GeneID" id="101855133"/>
<sequence length="103" mass="10992">MLPRLVQLLVLLLAALMATRARSLSKRQAVTFTGVLPGNYTIPYFIDSRGRYILMTPANFPQLFRPAIPAGQGQGQQTAGQGQGQQPTGQGQQPAGQGQQQAG</sequence>
<name>A0ABM0K2E0_APLCA</name>
<feature type="chain" id="PRO_5045154352" evidence="2">
    <location>
        <begin position="22"/>
        <end position="103"/>
    </location>
</feature>
<reference evidence="4" key="1">
    <citation type="submission" date="2025-08" db="UniProtKB">
        <authorList>
            <consortium name="RefSeq"/>
        </authorList>
    </citation>
    <scope>IDENTIFICATION</scope>
</reference>
<organism evidence="3 4">
    <name type="scientific">Aplysia californica</name>
    <name type="common">California sea hare</name>
    <dbReference type="NCBI Taxonomy" id="6500"/>
    <lineage>
        <taxon>Eukaryota</taxon>
        <taxon>Metazoa</taxon>
        <taxon>Spiralia</taxon>
        <taxon>Lophotrochozoa</taxon>
        <taxon>Mollusca</taxon>
        <taxon>Gastropoda</taxon>
        <taxon>Heterobranchia</taxon>
        <taxon>Euthyneura</taxon>
        <taxon>Tectipleura</taxon>
        <taxon>Aplysiida</taxon>
        <taxon>Aplysioidea</taxon>
        <taxon>Aplysiidae</taxon>
        <taxon>Aplysia</taxon>
    </lineage>
</organism>
<feature type="region of interest" description="Disordered" evidence="1">
    <location>
        <begin position="65"/>
        <end position="103"/>
    </location>
</feature>
<evidence type="ECO:0000313" key="4">
    <source>
        <dbReference type="RefSeq" id="XP_005107130.1"/>
    </source>
</evidence>
<protein>
    <submittedName>
        <fullName evidence="4">Uncharacterized protein LOC101855133</fullName>
    </submittedName>
</protein>
<keyword evidence="2" id="KW-0732">Signal</keyword>
<keyword evidence="3" id="KW-1185">Reference proteome</keyword>